<reference evidence="3 4" key="1">
    <citation type="submission" date="2021-06" db="EMBL/GenBank/DDBJ databases">
        <title>Sphingomonas sp. XMGL2, whole genome shotgun sequencing project.</title>
        <authorList>
            <person name="Zhao G."/>
            <person name="Shen L."/>
        </authorList>
    </citation>
    <scope>NUCLEOTIDE SEQUENCE [LARGE SCALE GENOMIC DNA]</scope>
    <source>
        <strain evidence="3 4">XMGL2</strain>
    </source>
</reference>
<dbReference type="PIRSF" id="PIRSF001365">
    <property type="entry name" value="DHDPS"/>
    <property type="match status" value="1"/>
</dbReference>
<organism evidence="3 4">
    <name type="scientific">Sphingomonas quercus</name>
    <dbReference type="NCBI Taxonomy" id="2842451"/>
    <lineage>
        <taxon>Bacteria</taxon>
        <taxon>Pseudomonadati</taxon>
        <taxon>Pseudomonadota</taxon>
        <taxon>Alphaproteobacteria</taxon>
        <taxon>Sphingomonadales</taxon>
        <taxon>Sphingomonadaceae</taxon>
        <taxon>Sphingomonas</taxon>
    </lineage>
</organism>
<name>A0ABS6BF43_9SPHN</name>
<dbReference type="PANTHER" id="PTHR12128:SF67">
    <property type="entry name" value="BLR3884 PROTEIN"/>
    <property type="match status" value="1"/>
</dbReference>
<dbReference type="Pfam" id="PF00701">
    <property type="entry name" value="DHDPS"/>
    <property type="match status" value="1"/>
</dbReference>
<dbReference type="EMBL" id="JAHKRT010000001">
    <property type="protein sequence ID" value="MBU3076789.1"/>
    <property type="molecule type" value="Genomic_DNA"/>
</dbReference>
<dbReference type="InterPro" id="IPR002220">
    <property type="entry name" value="DapA-like"/>
</dbReference>
<keyword evidence="4" id="KW-1185">Reference proteome</keyword>
<dbReference type="SMART" id="SM01130">
    <property type="entry name" value="DHDPS"/>
    <property type="match status" value="1"/>
</dbReference>
<keyword evidence="1 2" id="KW-0456">Lyase</keyword>
<dbReference type="PANTHER" id="PTHR12128">
    <property type="entry name" value="DIHYDRODIPICOLINATE SYNTHASE"/>
    <property type="match status" value="1"/>
</dbReference>
<evidence type="ECO:0000313" key="3">
    <source>
        <dbReference type="EMBL" id="MBU3076789.1"/>
    </source>
</evidence>
<comment type="caution">
    <text evidence="3">The sequence shown here is derived from an EMBL/GenBank/DDBJ whole genome shotgun (WGS) entry which is preliminary data.</text>
</comment>
<dbReference type="InterPro" id="IPR020625">
    <property type="entry name" value="Schiff_base-form_aldolases_AS"/>
</dbReference>
<dbReference type="Proteomes" id="UP000776276">
    <property type="component" value="Unassembled WGS sequence"/>
</dbReference>
<accession>A0ABS6BF43</accession>
<evidence type="ECO:0000256" key="2">
    <source>
        <dbReference type="PIRNR" id="PIRNR001365"/>
    </source>
</evidence>
<evidence type="ECO:0000313" key="4">
    <source>
        <dbReference type="Proteomes" id="UP000776276"/>
    </source>
</evidence>
<dbReference type="PROSITE" id="PS51318">
    <property type="entry name" value="TAT"/>
    <property type="match status" value="1"/>
</dbReference>
<dbReference type="InterPro" id="IPR006311">
    <property type="entry name" value="TAT_signal"/>
</dbReference>
<sequence>MDLDRRTTLAALGGLGAAAMLGGATPALAQGRRLGSPTKAFYWVATITPCNRNLQFDPGAMAAIMQWHKECGADGVTVLGTSGEFPSFSVAERKAILETAMKHRNGMNIIVNPGTSNIAETIDLARHAEGLGVDGFLVIPPFYFNAPPVAGLTNYYSMLFDAVSTPINLYHIPGTSEVPISIELLKALHHYPHLAGIKDSSGNAPGYAEFIRNFPDLNMRTGGADLLETALDNGMGAILAEGNSFSKLCANVFHTYRAKGDWKPAAQKLNAVIGSVMKTEGGDAIYSYPHMKYLLSLDMGGGDWYPRLPYPPLSDAKKASLKTAYQRAKAMI</sequence>
<comment type="similarity">
    <text evidence="2">Belongs to the DapA family.</text>
</comment>
<proteinExistence type="inferred from homology"/>
<evidence type="ECO:0000256" key="1">
    <source>
        <dbReference type="ARBA" id="ARBA00023239"/>
    </source>
</evidence>
<dbReference type="CDD" id="cd00408">
    <property type="entry name" value="DHDPS-like"/>
    <property type="match status" value="1"/>
</dbReference>
<dbReference type="PROSITE" id="PS00666">
    <property type="entry name" value="DHDPS_2"/>
    <property type="match status" value="1"/>
</dbReference>
<dbReference type="RefSeq" id="WP_216319592.1">
    <property type="nucleotide sequence ID" value="NZ_JAHKRT010000001.1"/>
</dbReference>
<gene>
    <name evidence="3" type="ORF">KOF26_02835</name>
</gene>
<protein>
    <submittedName>
        <fullName evidence="3">Dihydrodipicolinate synthase family protein</fullName>
    </submittedName>
</protein>